<dbReference type="RefSeq" id="WP_274373464.1">
    <property type="nucleotide sequence ID" value="NZ_CP072943.1"/>
</dbReference>
<dbReference type="EMBL" id="CP072943">
    <property type="protein sequence ID" value="QTX32244.1"/>
    <property type="molecule type" value="Genomic_DNA"/>
</dbReference>
<dbReference type="AlphaFoldDB" id="A0A9Q7EVU3"/>
<sequence length="111" mass="12996">MEVFNHHLYEYRKGVRQLILHTADAVSLGEMTEKLHRWEIPYVVFPLGPDRVNIFFGNALCVDVIRRIGKPSLTTYSDEEDFILGILLGYDKIQQCERYLLQRERRGDLVG</sequence>
<protein>
    <submittedName>
        <fullName evidence="2">DUF2023 family protein</fullName>
    </submittedName>
</protein>
<proteinExistence type="predicted"/>
<reference evidence="3" key="1">
    <citation type="submission" date="2021-04" db="EMBL/GenBank/DDBJ databases">
        <title>A novel Synergistetes isolate from a pyrite-forming mixed culture.</title>
        <authorList>
            <person name="Bunk B."/>
            <person name="Sproer C."/>
            <person name="Spring S."/>
            <person name="Pester M."/>
        </authorList>
    </citation>
    <scope>NUCLEOTIDE SEQUENCE [LARGE SCALE GENOMIC DNA]</scope>
    <source>
        <strain evidence="3">J.5.4.2-T.3.5.2</strain>
    </source>
</reference>
<accession>A0A9Q7EVU3</accession>
<evidence type="ECO:0000313" key="3">
    <source>
        <dbReference type="Proteomes" id="UP000671879"/>
    </source>
</evidence>
<dbReference type="InterPro" id="IPR036780">
    <property type="entry name" value="PG1857-like_sf"/>
</dbReference>
<evidence type="ECO:0000259" key="1">
    <source>
        <dbReference type="Pfam" id="PF09633"/>
    </source>
</evidence>
<evidence type="ECO:0000313" key="2">
    <source>
        <dbReference type="EMBL" id="QTX32244.1"/>
    </source>
</evidence>
<dbReference type="InterPro" id="IPR018594">
    <property type="entry name" value="DUF2023"/>
</dbReference>
<dbReference type="SUPFAM" id="SSF160448">
    <property type="entry name" value="PG1857-like"/>
    <property type="match status" value="1"/>
</dbReference>
<dbReference type="Pfam" id="PF09633">
    <property type="entry name" value="DUF2023"/>
    <property type="match status" value="1"/>
</dbReference>
<dbReference type="KEGG" id="aram:KAR29_13210"/>
<dbReference type="Proteomes" id="UP000671879">
    <property type="component" value="Chromosome"/>
</dbReference>
<organism evidence="2 3">
    <name type="scientific">Aminithiophilus ramosus</name>
    <dbReference type="NCBI Taxonomy" id="3029084"/>
    <lineage>
        <taxon>Bacteria</taxon>
        <taxon>Thermotogati</taxon>
        <taxon>Synergistota</taxon>
        <taxon>Synergistia</taxon>
        <taxon>Synergistales</taxon>
        <taxon>Aminithiophilaceae</taxon>
        <taxon>Aminithiophilus</taxon>
    </lineage>
</organism>
<feature type="domain" description="DUF2023" evidence="1">
    <location>
        <begin position="3"/>
        <end position="100"/>
    </location>
</feature>
<keyword evidence="3" id="KW-1185">Reference proteome</keyword>
<name>A0A9Q7EVU3_9BACT</name>
<gene>
    <name evidence="2" type="ORF">KAR29_13210</name>
</gene>
<dbReference type="Gene3D" id="3.30.2190.10">
    <property type="entry name" value="PG1857-like"/>
    <property type="match status" value="1"/>
</dbReference>